<keyword evidence="2" id="KW-1185">Reference proteome</keyword>
<comment type="caution">
    <text evidence="1">The sequence shown here is derived from an EMBL/GenBank/DDBJ whole genome shotgun (WGS) entry which is preliminary data.</text>
</comment>
<organism evidence="1 2">
    <name type="scientific">Streptomyces silvensis</name>
    <dbReference type="NCBI Taxonomy" id="1765722"/>
    <lineage>
        <taxon>Bacteria</taxon>
        <taxon>Bacillati</taxon>
        <taxon>Actinomycetota</taxon>
        <taxon>Actinomycetes</taxon>
        <taxon>Kitasatosporales</taxon>
        <taxon>Streptomycetaceae</taxon>
        <taxon>Streptomyces</taxon>
    </lineage>
</organism>
<name>A0A0W7X7W0_9ACTN</name>
<accession>A0A0W7X7W0</accession>
<proteinExistence type="predicted"/>
<evidence type="ECO:0000313" key="1">
    <source>
        <dbReference type="EMBL" id="KUF18880.1"/>
    </source>
</evidence>
<evidence type="ECO:0000313" key="2">
    <source>
        <dbReference type="Proteomes" id="UP000054804"/>
    </source>
</evidence>
<sequence>MCVLQVRGSVDDAAMPADVSGTFAAERRTHLSRVVSSCGVASFFAARCAATRQRVEQKRARCECLAPRCSVHRSHCRVFMGLILVGV</sequence>
<dbReference type="EMBL" id="LOCL01000029">
    <property type="protein sequence ID" value="KUF18880.1"/>
    <property type="molecule type" value="Genomic_DNA"/>
</dbReference>
<gene>
    <name evidence="1" type="ORF">AT728_07555</name>
</gene>
<reference evidence="1 2" key="1">
    <citation type="submission" date="2015-12" db="EMBL/GenBank/DDBJ databases">
        <title>Draft genome sequence of Streptomyces silvensis ATCC 53525, a producer of novel hormone antagonists.</title>
        <authorList>
            <person name="Johnston C.W."/>
            <person name="Li Y."/>
            <person name="Magarvey N.A."/>
        </authorList>
    </citation>
    <scope>NUCLEOTIDE SEQUENCE [LARGE SCALE GENOMIC DNA]</scope>
    <source>
        <strain evidence="1 2">ATCC 53525</strain>
    </source>
</reference>
<protein>
    <submittedName>
        <fullName evidence="1">Uncharacterized protein</fullName>
    </submittedName>
</protein>
<dbReference type="AlphaFoldDB" id="A0A0W7X7W0"/>
<dbReference type="Proteomes" id="UP000054804">
    <property type="component" value="Unassembled WGS sequence"/>
</dbReference>